<evidence type="ECO:0000256" key="4">
    <source>
        <dbReference type="RuleBase" id="RU004413"/>
    </source>
</evidence>
<dbReference type="PROSITE" id="PS00701">
    <property type="entry name" value="RIBOSOMAL_L16_2"/>
    <property type="match status" value="1"/>
</dbReference>
<dbReference type="GO" id="GO:0003735">
    <property type="term" value="F:structural constituent of ribosome"/>
    <property type="evidence" value="ECO:0007669"/>
    <property type="project" value="InterPro"/>
</dbReference>
<dbReference type="SUPFAM" id="SSF54686">
    <property type="entry name" value="Ribosomal protein L16p/L10e"/>
    <property type="match status" value="1"/>
</dbReference>
<dbReference type="GO" id="GO:0005762">
    <property type="term" value="C:mitochondrial large ribosomal subunit"/>
    <property type="evidence" value="ECO:0007669"/>
    <property type="project" value="TreeGrafter"/>
</dbReference>
<evidence type="ECO:0000313" key="6">
    <source>
        <dbReference type="Proteomes" id="UP000383932"/>
    </source>
</evidence>
<dbReference type="NCBIfam" id="TIGR01164">
    <property type="entry name" value="rplP_bact"/>
    <property type="match status" value="1"/>
</dbReference>
<dbReference type="InterPro" id="IPR020798">
    <property type="entry name" value="Ribosomal_uL16_CS"/>
</dbReference>
<evidence type="ECO:0000256" key="1">
    <source>
        <dbReference type="ARBA" id="ARBA00008931"/>
    </source>
</evidence>
<dbReference type="Pfam" id="PF00252">
    <property type="entry name" value="Ribosomal_L16"/>
    <property type="match status" value="1"/>
</dbReference>
<evidence type="ECO:0000256" key="3">
    <source>
        <dbReference type="ARBA" id="ARBA00023274"/>
    </source>
</evidence>
<dbReference type="InterPro" id="IPR016180">
    <property type="entry name" value="Ribosomal_uL16_dom"/>
</dbReference>
<name>A0A5N5QMV7_9AGAM</name>
<dbReference type="OrthoDB" id="268521at2759"/>
<dbReference type="EMBL" id="SSOP01000051">
    <property type="protein sequence ID" value="KAB5592903.1"/>
    <property type="molecule type" value="Genomic_DNA"/>
</dbReference>
<dbReference type="AlphaFoldDB" id="A0A5N5QMV7"/>
<protein>
    <submittedName>
        <fullName evidence="5">Ribosomal protein L16</fullName>
    </submittedName>
</protein>
<keyword evidence="6" id="KW-1185">Reference proteome</keyword>
<dbReference type="PANTHER" id="PTHR12220">
    <property type="entry name" value="50S/60S RIBOSOMAL PROTEIN L16"/>
    <property type="match status" value="1"/>
</dbReference>
<dbReference type="CDD" id="cd01433">
    <property type="entry name" value="Ribosomal_L16_L10e"/>
    <property type="match status" value="1"/>
</dbReference>
<dbReference type="InterPro" id="IPR000114">
    <property type="entry name" value="Ribosomal_uL16_bact-type"/>
</dbReference>
<dbReference type="PANTHER" id="PTHR12220:SF13">
    <property type="entry name" value="LARGE RIBOSOMAL SUBUNIT PROTEIN UL16M"/>
    <property type="match status" value="1"/>
</dbReference>
<evidence type="ECO:0000313" key="5">
    <source>
        <dbReference type="EMBL" id="KAB5592903.1"/>
    </source>
</evidence>
<dbReference type="Proteomes" id="UP000383932">
    <property type="component" value="Unassembled WGS sequence"/>
</dbReference>
<dbReference type="InterPro" id="IPR036920">
    <property type="entry name" value="Ribosomal_uL16_sf"/>
</dbReference>
<proteinExistence type="inferred from homology"/>
<evidence type="ECO:0000256" key="2">
    <source>
        <dbReference type="ARBA" id="ARBA00022980"/>
    </source>
</evidence>
<reference evidence="5 6" key="1">
    <citation type="journal article" date="2019" name="Fungal Biol. Biotechnol.">
        <title>Draft genome sequence of fastidious pathogen Ceratobasidium theobromae, which causes vascular-streak dieback in Theobroma cacao.</title>
        <authorList>
            <person name="Ali S.S."/>
            <person name="Asman A."/>
            <person name="Shao J."/>
            <person name="Firmansyah A.P."/>
            <person name="Susilo A.W."/>
            <person name="Rosmana A."/>
            <person name="McMahon P."/>
            <person name="Junaid M."/>
            <person name="Guest D."/>
            <person name="Kheng T.Y."/>
            <person name="Meinhardt L.W."/>
            <person name="Bailey B.A."/>
        </authorList>
    </citation>
    <scope>NUCLEOTIDE SEQUENCE [LARGE SCALE GENOMIC DNA]</scope>
    <source>
        <strain evidence="5 6">CT2</strain>
    </source>
</reference>
<dbReference type="GO" id="GO:0019843">
    <property type="term" value="F:rRNA binding"/>
    <property type="evidence" value="ECO:0007669"/>
    <property type="project" value="InterPro"/>
</dbReference>
<comment type="similarity">
    <text evidence="1 4">Belongs to the universal ribosomal protein uL16 family.</text>
</comment>
<dbReference type="PRINTS" id="PR00060">
    <property type="entry name" value="RIBOSOMALL16"/>
</dbReference>
<organism evidence="5 6">
    <name type="scientific">Ceratobasidium theobromae</name>
    <dbReference type="NCBI Taxonomy" id="1582974"/>
    <lineage>
        <taxon>Eukaryota</taxon>
        <taxon>Fungi</taxon>
        <taxon>Dikarya</taxon>
        <taxon>Basidiomycota</taxon>
        <taxon>Agaricomycotina</taxon>
        <taxon>Agaricomycetes</taxon>
        <taxon>Cantharellales</taxon>
        <taxon>Ceratobasidiaceae</taxon>
        <taxon>Ceratobasidium</taxon>
    </lineage>
</organism>
<comment type="caution">
    <text evidence="5">The sequence shown here is derived from an EMBL/GenBank/DDBJ whole genome shotgun (WGS) entry which is preliminary data.</text>
</comment>
<keyword evidence="2 4" id="KW-0689">Ribosomal protein</keyword>
<gene>
    <name evidence="5" type="ORF">CTheo_3692</name>
</gene>
<dbReference type="Gene3D" id="3.90.1170.10">
    <property type="entry name" value="Ribosomal protein L10e/L16"/>
    <property type="match status" value="1"/>
</dbReference>
<dbReference type="GO" id="GO:0032543">
    <property type="term" value="P:mitochondrial translation"/>
    <property type="evidence" value="ECO:0007669"/>
    <property type="project" value="TreeGrafter"/>
</dbReference>
<accession>A0A5N5QMV7</accession>
<keyword evidence="3 4" id="KW-0687">Ribonucleoprotein</keyword>
<sequence>MSLLFSSLRAVFKPHVVVPRPTIIFSRARSQLAPRRVRYRKSHKGRIPIPIGGSTKGTTLAFGEYGLRVRGEGMRLTAKQLQAAEVVIKRKLKVVKGSQVWMRVFPDIPVCVKGNETRMGKGKGSFEYWACRVPTGRVVFEIGGGIREEIARDSLRLAATKLPVLTDFISRSTGPKLGTIDLPPVPPKPSTGVSSKIIRKPLQPISVVNQDALKVPAGEVSV</sequence>
<dbReference type="InterPro" id="IPR047873">
    <property type="entry name" value="Ribosomal_uL16"/>
</dbReference>